<evidence type="ECO:0000313" key="2">
    <source>
        <dbReference type="EMBL" id="KIY62416.1"/>
    </source>
</evidence>
<evidence type="ECO:0000313" key="3">
    <source>
        <dbReference type="Proteomes" id="UP000054007"/>
    </source>
</evidence>
<proteinExistence type="predicted"/>
<dbReference type="OrthoDB" id="3255642at2759"/>
<protein>
    <submittedName>
        <fullName evidence="2">Uncharacterized protein</fullName>
    </submittedName>
</protein>
<keyword evidence="1" id="KW-0732">Signal</keyword>
<feature type="chain" id="PRO_5002316784" evidence="1">
    <location>
        <begin position="20"/>
        <end position="237"/>
    </location>
</feature>
<gene>
    <name evidence="2" type="ORF">CYLTODRAFT_494657</name>
</gene>
<evidence type="ECO:0000256" key="1">
    <source>
        <dbReference type="SAM" id="SignalP"/>
    </source>
</evidence>
<reference evidence="2 3" key="1">
    <citation type="journal article" date="2015" name="Fungal Genet. Biol.">
        <title>Evolution of novel wood decay mechanisms in Agaricales revealed by the genome sequences of Fistulina hepatica and Cylindrobasidium torrendii.</title>
        <authorList>
            <person name="Floudas D."/>
            <person name="Held B.W."/>
            <person name="Riley R."/>
            <person name="Nagy L.G."/>
            <person name="Koehler G."/>
            <person name="Ransdell A.S."/>
            <person name="Younus H."/>
            <person name="Chow J."/>
            <person name="Chiniquy J."/>
            <person name="Lipzen A."/>
            <person name="Tritt A."/>
            <person name="Sun H."/>
            <person name="Haridas S."/>
            <person name="LaButti K."/>
            <person name="Ohm R.A."/>
            <person name="Kues U."/>
            <person name="Blanchette R.A."/>
            <person name="Grigoriev I.V."/>
            <person name="Minto R.E."/>
            <person name="Hibbett D.S."/>
        </authorList>
    </citation>
    <scope>NUCLEOTIDE SEQUENCE [LARGE SCALE GENOMIC DNA]</scope>
    <source>
        <strain evidence="2 3">FP15055 ss-10</strain>
    </source>
</reference>
<dbReference type="EMBL" id="KN880787">
    <property type="protein sequence ID" value="KIY62416.1"/>
    <property type="molecule type" value="Genomic_DNA"/>
</dbReference>
<dbReference type="STRING" id="1314674.A0A0D7AYS1"/>
<keyword evidence="3" id="KW-1185">Reference proteome</keyword>
<accession>A0A0D7AYS1</accession>
<dbReference type="AlphaFoldDB" id="A0A0D7AYS1"/>
<dbReference type="Proteomes" id="UP000054007">
    <property type="component" value="Unassembled WGS sequence"/>
</dbReference>
<name>A0A0D7AYS1_9AGAR</name>
<organism evidence="2 3">
    <name type="scientific">Cylindrobasidium torrendii FP15055 ss-10</name>
    <dbReference type="NCBI Taxonomy" id="1314674"/>
    <lineage>
        <taxon>Eukaryota</taxon>
        <taxon>Fungi</taxon>
        <taxon>Dikarya</taxon>
        <taxon>Basidiomycota</taxon>
        <taxon>Agaricomycotina</taxon>
        <taxon>Agaricomycetes</taxon>
        <taxon>Agaricomycetidae</taxon>
        <taxon>Agaricales</taxon>
        <taxon>Marasmiineae</taxon>
        <taxon>Physalacriaceae</taxon>
        <taxon>Cylindrobasidium</taxon>
    </lineage>
</organism>
<sequence>MKFFAFLSVLAAIVTPAFACEGDCITDVTAAWVGNYTRIVQLVLETANYQLSQRIGHGRYDYGGVGFYEPFLAEFISDAPAVFQKDIFPGYFHGKCQRKGVNPPGCPNPDCPVVCGTPGSMVHFYTKLTQISYNSALTLLNSYADPNSKPYKEVLKLADGRQARSSLVSRIIRSTFSAVDDTRPSSKRSQTEVADVTKSIPGLLETACYGFEGMDEKHRPKYCSWEKRMKEFILTFP</sequence>
<feature type="signal peptide" evidence="1">
    <location>
        <begin position="1"/>
        <end position="19"/>
    </location>
</feature>